<feature type="compositionally biased region" description="Polar residues" evidence="2">
    <location>
        <begin position="346"/>
        <end position="373"/>
    </location>
</feature>
<reference evidence="5" key="1">
    <citation type="submission" date="2022-06" db="EMBL/GenBank/DDBJ databases">
        <title>PHB producers.</title>
        <authorList>
            <person name="Besaury L."/>
        </authorList>
    </citation>
    <scope>NUCLEOTIDE SEQUENCE</scope>
    <source>
        <strain evidence="5 6">SEWS6</strain>
    </source>
</reference>
<dbReference type="InterPro" id="IPR036737">
    <property type="entry name" value="OmpA-like_sf"/>
</dbReference>
<dbReference type="PROSITE" id="PS51123">
    <property type="entry name" value="OMPA_2"/>
    <property type="match status" value="1"/>
</dbReference>
<sequence length="572" mass="59173">MKIRGSMLMGAALTVSGCAINPQTGQPEIAPAVKTQFNSVFDSPDPCANNDRNIGIVAGAVAGGVVGYLVHGTKGAIAGAVIGSGGGFLIGHVLDSRRCALYKIAQANGLRLASAPITQGKPAGSSGSGNDAGNALGLDVQLENKSDEFVAGTAELTPQARGYLAQIAAQYAPKTALAALPSNATPEQRAQALNRKVLIVGHTDEGDASLGADPSTLSQQRAKAVAKVFMDQGVPMQNIFYQGAGDTLPIASNATQQGREENQRVQIVDVPTEADLQQFLSQRTANPANYLFANTATQAGAPSNSGDLAAQSNQETAATKAADQDRPTQPAATPKPVRKARANPVEKTTSSNSDPAADSTMANPATNSTQKTPLASPPSLAADRNAASGYDFGGAPTTGAGVPVRLGAPLSKSAFSIISNANASPQMTLGSCLGDRPHNASAVRNLATDQVLNVRDYMPGFYGAPWVAGMGGNLVALLNVRVPSDAGSPVPEPELNIYKAYASNPKQKPSFTARVPVNVYRGRDATLYRVFVQGPMRCMDLVVPTSQPRATGNVYYTNRAVDFTASGVFALR</sequence>
<evidence type="ECO:0000313" key="6">
    <source>
        <dbReference type="Proteomes" id="UP001209412"/>
    </source>
</evidence>
<dbReference type="Proteomes" id="UP001209412">
    <property type="component" value="Unassembled WGS sequence"/>
</dbReference>
<dbReference type="Pfam" id="PF00691">
    <property type="entry name" value="OmpA"/>
    <property type="match status" value="1"/>
</dbReference>
<dbReference type="Proteomes" id="UP001242288">
    <property type="component" value="Unassembled WGS sequence"/>
</dbReference>
<dbReference type="SUPFAM" id="SSF103088">
    <property type="entry name" value="OmpA-like"/>
    <property type="match status" value="1"/>
</dbReference>
<dbReference type="GO" id="GO:0016020">
    <property type="term" value="C:membrane"/>
    <property type="evidence" value="ECO:0007669"/>
    <property type="project" value="UniProtKB-UniRule"/>
</dbReference>
<dbReference type="EMBL" id="JAMXWF010000030">
    <property type="protein sequence ID" value="MDQ6411321.1"/>
    <property type="molecule type" value="Genomic_DNA"/>
</dbReference>
<dbReference type="RefSeq" id="WP_266260387.1">
    <property type="nucleotide sequence ID" value="NZ_JAMXWF010000030.1"/>
</dbReference>
<evidence type="ECO:0000313" key="5">
    <source>
        <dbReference type="EMBL" id="MDQ6411321.1"/>
    </source>
</evidence>
<dbReference type="PANTHER" id="PTHR30329">
    <property type="entry name" value="STATOR ELEMENT OF FLAGELLAR MOTOR COMPLEX"/>
    <property type="match status" value="1"/>
</dbReference>
<feature type="domain" description="OmpA-like" evidence="3">
    <location>
        <begin position="136"/>
        <end position="273"/>
    </location>
</feature>
<dbReference type="Gene3D" id="3.30.1330.60">
    <property type="entry name" value="OmpA-like domain"/>
    <property type="match status" value="1"/>
</dbReference>
<dbReference type="InterPro" id="IPR039567">
    <property type="entry name" value="Gly-zipper"/>
</dbReference>
<protein>
    <submittedName>
        <fullName evidence="5">OmpA family protein</fullName>
    </submittedName>
</protein>
<evidence type="ECO:0000313" key="4">
    <source>
        <dbReference type="EMBL" id="MCX4149503.1"/>
    </source>
</evidence>
<feature type="region of interest" description="Disordered" evidence="2">
    <location>
        <begin position="301"/>
        <end position="387"/>
    </location>
</feature>
<dbReference type="AlphaFoldDB" id="A0AAP5ER37"/>
<dbReference type="InterPro" id="IPR050330">
    <property type="entry name" value="Bact_OuterMem_StrucFunc"/>
</dbReference>
<comment type="caution">
    <text evidence="5">The sequence shown here is derived from an EMBL/GenBank/DDBJ whole genome shotgun (WGS) entry which is preliminary data.</text>
</comment>
<dbReference type="InterPro" id="IPR006665">
    <property type="entry name" value="OmpA-like"/>
</dbReference>
<accession>A0AAP5ER37</accession>
<name>A0AAP5ER37_9BURK</name>
<keyword evidence="1" id="KW-0472">Membrane</keyword>
<keyword evidence="6" id="KW-1185">Reference proteome</keyword>
<dbReference type="EMBL" id="JAPKHW010000030">
    <property type="protein sequence ID" value="MCX4149503.1"/>
    <property type="molecule type" value="Genomic_DNA"/>
</dbReference>
<evidence type="ECO:0000256" key="1">
    <source>
        <dbReference type="PROSITE-ProRule" id="PRU00473"/>
    </source>
</evidence>
<feature type="compositionally biased region" description="Polar residues" evidence="2">
    <location>
        <begin position="301"/>
        <end position="317"/>
    </location>
</feature>
<dbReference type="PROSITE" id="PS51257">
    <property type="entry name" value="PROKAR_LIPOPROTEIN"/>
    <property type="match status" value="1"/>
</dbReference>
<evidence type="ECO:0000259" key="3">
    <source>
        <dbReference type="PROSITE" id="PS51123"/>
    </source>
</evidence>
<dbReference type="CDD" id="cd07185">
    <property type="entry name" value="OmpA_C-like"/>
    <property type="match status" value="1"/>
</dbReference>
<dbReference type="Pfam" id="PF13488">
    <property type="entry name" value="Gly-zipper_Omp"/>
    <property type="match status" value="1"/>
</dbReference>
<organism evidence="5 7">
    <name type="scientific">Paraburkholderia madseniana</name>
    <dbReference type="NCBI Taxonomy" id="2599607"/>
    <lineage>
        <taxon>Bacteria</taxon>
        <taxon>Pseudomonadati</taxon>
        <taxon>Pseudomonadota</taxon>
        <taxon>Betaproteobacteria</taxon>
        <taxon>Burkholderiales</taxon>
        <taxon>Burkholderiaceae</taxon>
        <taxon>Paraburkholderia</taxon>
    </lineage>
</organism>
<dbReference type="PANTHER" id="PTHR30329:SF21">
    <property type="entry name" value="LIPOPROTEIN YIAD-RELATED"/>
    <property type="match status" value="1"/>
</dbReference>
<proteinExistence type="predicted"/>
<gene>
    <name evidence="5" type="ORF">NIE36_29595</name>
    <name evidence="4" type="ORF">OSB80_29660</name>
</gene>
<evidence type="ECO:0000313" key="7">
    <source>
        <dbReference type="Proteomes" id="UP001242288"/>
    </source>
</evidence>
<evidence type="ECO:0000256" key="2">
    <source>
        <dbReference type="SAM" id="MobiDB-lite"/>
    </source>
</evidence>